<keyword evidence="3" id="KW-1185">Reference proteome</keyword>
<gene>
    <name evidence="2" type="primary">lptD</name>
    <name evidence="2" type="ORF">KI809_02635</name>
</gene>
<dbReference type="Proteomes" id="UP000811899">
    <property type="component" value="Unassembled WGS sequence"/>
</dbReference>
<reference evidence="2 3" key="1">
    <citation type="submission" date="2021-05" db="EMBL/GenBank/DDBJ databases">
        <title>The draft genome of Geobacter pelophilus DSM 12255.</title>
        <authorList>
            <person name="Xu Z."/>
            <person name="Masuda Y."/>
            <person name="Itoh H."/>
            <person name="Senoo K."/>
        </authorList>
    </citation>
    <scope>NUCLEOTIDE SEQUENCE [LARGE SCALE GENOMIC DNA]</scope>
    <source>
        <strain evidence="2 3">DSM 12255</strain>
    </source>
</reference>
<comment type="caution">
    <text evidence="2">The sequence shown here is derived from an EMBL/GenBank/DDBJ whole genome shotgun (WGS) entry which is preliminary data.</text>
</comment>
<dbReference type="GO" id="GO:0015920">
    <property type="term" value="P:lipopolysaccharide transport"/>
    <property type="evidence" value="ECO:0007669"/>
    <property type="project" value="InterPro"/>
</dbReference>
<organism evidence="2 3">
    <name type="scientific">Geoanaerobacter pelophilus</name>
    <dbReference type="NCBI Taxonomy" id="60036"/>
    <lineage>
        <taxon>Bacteria</taxon>
        <taxon>Pseudomonadati</taxon>
        <taxon>Thermodesulfobacteriota</taxon>
        <taxon>Desulfuromonadia</taxon>
        <taxon>Geobacterales</taxon>
        <taxon>Geobacteraceae</taxon>
        <taxon>Geoanaerobacter</taxon>
    </lineage>
</organism>
<dbReference type="InterPro" id="IPR007543">
    <property type="entry name" value="LptD_C"/>
</dbReference>
<dbReference type="HAMAP" id="MF_01411">
    <property type="entry name" value="LPS_assembly_LptD"/>
    <property type="match status" value="1"/>
</dbReference>
<accession>A0AAW4L4M0</accession>
<dbReference type="RefSeq" id="WP_214169951.1">
    <property type="nucleotide sequence ID" value="NZ_JAHCVJ010000001.1"/>
</dbReference>
<dbReference type="GO" id="GO:0043165">
    <property type="term" value="P:Gram-negative-bacterium-type cell outer membrane assembly"/>
    <property type="evidence" value="ECO:0007669"/>
    <property type="project" value="InterPro"/>
</dbReference>
<dbReference type="EMBL" id="JAHCVJ010000001">
    <property type="protein sequence ID" value="MBT0663186.1"/>
    <property type="molecule type" value="Genomic_DNA"/>
</dbReference>
<sequence length="684" mass="75603">MRDVVRVVPSIIGALVIAVLTGTASAESNGLVKITADSIVQERSGETLNASGDVTVKWQDYTLFADRVEYVDQGKAATASGKVKLLRNDDTLTADSLKIGLDSRRGVATNSTLRTTEGNLRVKGALIEKVGDDQYRMEKGSFTTCDADPPSWKFSADDLDLTMEGVATGSNVVFSVADIPVFYTPYVLFPVKRERQTGFLFPRLGSSTKKGFFADIPFYWVLSTSAEVLFDLDIQLKRGVGTGVQGAWLGKNDSHGDINAYTIYDTTLSRERANVGAGIKEVITTDSDFNVDLNLATDRSFFRDFSEASGDYNRQALDSSISLTKRWHNWYLAGETRIVNDLDSTENQRTLQRLPELTLAGIGQRLGTLPLYAGIDSRFTNFYRREGVTGQRFTVQPLVSYYADLSEGLSLSGWGGYQQRLYQATGGQGEGARETGLAVAGARGSASFSGLFDVPGTNLKRIRHTITPALDYSFIQEKGQGDLPFFDYDDRVVGQNLVSWSLSNSVTGRFETLAGAEYSELFNFRLSQGYQLSGGRRDLLDPADEQRRFTDIRLEAVARPLKMLAIETDSRFSTYHAEVTGSAISAALNDGKGNEAGIGYRRIAGALDYLEGKLSVNLFTPFVFQYTGRYSFDRRDFLEKFFALEYRHQCWSITASYRDRPDNREFLVNFSLAGIGGLGKVKVF</sequence>
<dbReference type="Gene3D" id="2.60.450.10">
    <property type="entry name" value="Lipopolysaccharide (LPS) transport protein A like domain"/>
    <property type="match status" value="1"/>
</dbReference>
<evidence type="ECO:0000313" key="2">
    <source>
        <dbReference type="EMBL" id="MBT0663186.1"/>
    </source>
</evidence>
<dbReference type="Pfam" id="PF04453">
    <property type="entry name" value="LptD"/>
    <property type="match status" value="1"/>
</dbReference>
<dbReference type="GO" id="GO:0009279">
    <property type="term" value="C:cell outer membrane"/>
    <property type="evidence" value="ECO:0007669"/>
    <property type="project" value="InterPro"/>
</dbReference>
<proteinExistence type="inferred from homology"/>
<dbReference type="InterPro" id="IPR020889">
    <property type="entry name" value="LipoPS_assembly_LptD"/>
</dbReference>
<dbReference type="GO" id="GO:1990351">
    <property type="term" value="C:transporter complex"/>
    <property type="evidence" value="ECO:0007669"/>
    <property type="project" value="TreeGrafter"/>
</dbReference>
<dbReference type="AlphaFoldDB" id="A0AAW4L4M0"/>
<protein>
    <submittedName>
        <fullName evidence="2">LPS assembly protein LptD</fullName>
    </submittedName>
</protein>
<name>A0AAW4L4M0_9BACT</name>
<feature type="domain" description="LptD C-terminal" evidence="1">
    <location>
        <begin position="283"/>
        <end position="609"/>
    </location>
</feature>
<dbReference type="InterPro" id="IPR050218">
    <property type="entry name" value="LptD"/>
</dbReference>
<evidence type="ECO:0000259" key="1">
    <source>
        <dbReference type="Pfam" id="PF04453"/>
    </source>
</evidence>
<dbReference type="PANTHER" id="PTHR30189:SF1">
    <property type="entry name" value="LPS-ASSEMBLY PROTEIN LPTD"/>
    <property type="match status" value="1"/>
</dbReference>
<evidence type="ECO:0000313" key="3">
    <source>
        <dbReference type="Proteomes" id="UP000811899"/>
    </source>
</evidence>
<dbReference type="PANTHER" id="PTHR30189">
    <property type="entry name" value="LPS-ASSEMBLY PROTEIN"/>
    <property type="match status" value="1"/>
</dbReference>